<keyword evidence="4" id="KW-1185">Reference proteome</keyword>
<dbReference type="Pfam" id="PF18347">
    <property type="entry name" value="DUF5606"/>
    <property type="match status" value="1"/>
</dbReference>
<sequence length="138" mass="15662">MTLEKIVAITGKPGLYQIVSQTKGGLLVQSLTDKKRIPINAMQNVSVLNDIAIYTYDDEVPLREVFKTIAEKLNNKEALSHKESNDKLKAFFSEVLPNYDEERVYTSNIKKVIQWYNVLALAEFDFSTIKEGASSEEE</sequence>
<dbReference type="InterPro" id="IPR049281">
    <property type="entry name" value="BVU_3817-like_C_sf"/>
</dbReference>
<name>A0A3N4P0Y7_9FLAO</name>
<feature type="domain" description="DUF6852" evidence="2">
    <location>
        <begin position="51"/>
        <end position="119"/>
    </location>
</feature>
<proteinExistence type="predicted"/>
<organism evidence="3 4">
    <name type="scientific">Aureibaculum marinum</name>
    <dbReference type="NCBI Taxonomy" id="2487930"/>
    <lineage>
        <taxon>Bacteria</taxon>
        <taxon>Pseudomonadati</taxon>
        <taxon>Bacteroidota</taxon>
        <taxon>Flavobacteriia</taxon>
        <taxon>Flavobacteriales</taxon>
        <taxon>Flavobacteriaceae</taxon>
        <taxon>Aureibaculum</taxon>
    </lineage>
</organism>
<dbReference type="InterPro" id="IPR041218">
    <property type="entry name" value="DUF5606"/>
</dbReference>
<dbReference type="Gene3D" id="1.10.10.1650">
    <property type="match status" value="1"/>
</dbReference>
<comment type="caution">
    <text evidence="3">The sequence shown here is derived from an EMBL/GenBank/DDBJ whole genome shotgun (WGS) entry which is preliminary data.</text>
</comment>
<feature type="domain" description="DUF5606" evidence="1">
    <location>
        <begin position="3"/>
        <end position="48"/>
    </location>
</feature>
<accession>A0A3N4P0Y7</accession>
<evidence type="ECO:0000259" key="1">
    <source>
        <dbReference type="Pfam" id="PF18347"/>
    </source>
</evidence>
<dbReference type="AlphaFoldDB" id="A0A3N4P0Y7"/>
<evidence type="ECO:0000259" key="2">
    <source>
        <dbReference type="Pfam" id="PF21186"/>
    </source>
</evidence>
<dbReference type="OrthoDB" id="675198at2"/>
<protein>
    <submittedName>
        <fullName evidence="3">Uncharacterized protein</fullName>
    </submittedName>
</protein>
<dbReference type="Proteomes" id="UP000270856">
    <property type="component" value="Unassembled WGS sequence"/>
</dbReference>
<dbReference type="Gene3D" id="2.30.30.730">
    <property type="match status" value="1"/>
</dbReference>
<evidence type="ECO:0000313" key="4">
    <source>
        <dbReference type="Proteomes" id="UP000270856"/>
    </source>
</evidence>
<evidence type="ECO:0000313" key="3">
    <source>
        <dbReference type="EMBL" id="RPD98230.1"/>
    </source>
</evidence>
<dbReference type="InterPro" id="IPR049282">
    <property type="entry name" value="BVU_3817_N_sf"/>
</dbReference>
<dbReference type="RefSeq" id="WP_123897262.1">
    <property type="nucleotide sequence ID" value="NZ_RPFJ01000007.1"/>
</dbReference>
<gene>
    <name evidence="3" type="ORF">EGM88_06980</name>
</gene>
<dbReference type="InterPro" id="IPR049280">
    <property type="entry name" value="DUF6852"/>
</dbReference>
<dbReference type="EMBL" id="RPFJ01000007">
    <property type="protein sequence ID" value="RPD98230.1"/>
    <property type="molecule type" value="Genomic_DNA"/>
</dbReference>
<reference evidence="3 4" key="1">
    <citation type="submission" date="2018-11" db="EMBL/GenBank/DDBJ databases">
        <title>Aureibaculum marinum gen. nov., sp. nov., a member of the family Flavobacteriaceae isolated from the Bohai Sea.</title>
        <authorList>
            <person name="Ji X."/>
        </authorList>
    </citation>
    <scope>NUCLEOTIDE SEQUENCE [LARGE SCALE GENOMIC DNA]</scope>
    <source>
        <strain evidence="3 4">BH-SD17</strain>
    </source>
</reference>
<dbReference type="Pfam" id="PF21186">
    <property type="entry name" value="DUF6852"/>
    <property type="match status" value="1"/>
</dbReference>